<reference evidence="1" key="1">
    <citation type="submission" date="2023-07" db="EMBL/GenBank/DDBJ databases">
        <title>Sorghum-associated microbial communities from plants grown in Nebraska, USA.</title>
        <authorList>
            <person name="Schachtman D."/>
        </authorList>
    </citation>
    <scope>NUCLEOTIDE SEQUENCE</scope>
    <source>
        <strain evidence="1">DS2114</strain>
    </source>
</reference>
<gene>
    <name evidence="1" type="ORF">J2738_005073</name>
</gene>
<dbReference type="AlphaFoldDB" id="A0AAE3Y319"/>
<sequence length="49" mass="5085">MPPEVQITTVFSAAPVVGCAQPAAVRALLEFMCSADSAEAKRRHGMAPA</sequence>
<dbReference type="RefSeq" id="WP_261380379.1">
    <property type="nucleotide sequence ID" value="NZ_JAVDQZ010000008.1"/>
</dbReference>
<comment type="caution">
    <text evidence="1">The sequence shown here is derived from an EMBL/GenBank/DDBJ whole genome shotgun (WGS) entry which is preliminary data.</text>
</comment>
<dbReference type="EMBL" id="JAVDQZ010000008">
    <property type="protein sequence ID" value="MDR6428909.1"/>
    <property type="molecule type" value="Genomic_DNA"/>
</dbReference>
<dbReference type="Proteomes" id="UP001184828">
    <property type="component" value="Unassembled WGS sequence"/>
</dbReference>
<protein>
    <submittedName>
        <fullName evidence="1">Uncharacterized protein</fullName>
    </submittedName>
</protein>
<evidence type="ECO:0000313" key="2">
    <source>
        <dbReference type="Proteomes" id="UP001184828"/>
    </source>
</evidence>
<proteinExistence type="predicted"/>
<accession>A0AAE3Y319</accession>
<name>A0AAE3Y319_VARPD</name>
<evidence type="ECO:0000313" key="1">
    <source>
        <dbReference type="EMBL" id="MDR6428909.1"/>
    </source>
</evidence>
<dbReference type="Pfam" id="PF13531">
    <property type="entry name" value="SBP_bac_11"/>
    <property type="match status" value="1"/>
</dbReference>
<organism evidence="1 2">
    <name type="scientific">Variovorax paradoxus</name>
    <dbReference type="NCBI Taxonomy" id="34073"/>
    <lineage>
        <taxon>Bacteria</taxon>
        <taxon>Pseudomonadati</taxon>
        <taxon>Pseudomonadota</taxon>
        <taxon>Betaproteobacteria</taxon>
        <taxon>Burkholderiales</taxon>
        <taxon>Comamonadaceae</taxon>
        <taxon>Variovorax</taxon>
    </lineage>
</organism>